<dbReference type="Proteomes" id="UP001165060">
    <property type="component" value="Unassembled WGS sequence"/>
</dbReference>
<evidence type="ECO:0000313" key="2">
    <source>
        <dbReference type="EMBL" id="GMI30910.1"/>
    </source>
</evidence>
<accession>A0ABQ6MRL2</accession>
<keyword evidence="3" id="KW-1185">Reference proteome</keyword>
<keyword evidence="1" id="KW-0812">Transmembrane</keyword>
<dbReference type="PANTHER" id="PTHR31735">
    <property type="entry name" value="VACUOLAR MEMBRANE PROTEIN YPL162C"/>
    <property type="match status" value="1"/>
</dbReference>
<comment type="caution">
    <text evidence="2">The sequence shown here is derived from an EMBL/GenBank/DDBJ whole genome shotgun (WGS) entry which is preliminary data.</text>
</comment>
<organism evidence="2 3">
    <name type="scientific">Tetraparma gracilis</name>
    <dbReference type="NCBI Taxonomy" id="2962635"/>
    <lineage>
        <taxon>Eukaryota</taxon>
        <taxon>Sar</taxon>
        <taxon>Stramenopiles</taxon>
        <taxon>Ochrophyta</taxon>
        <taxon>Bolidophyceae</taxon>
        <taxon>Parmales</taxon>
        <taxon>Triparmaceae</taxon>
        <taxon>Tetraparma</taxon>
    </lineage>
</organism>
<sequence length="109" mass="11642">GLVTCCIVLAGAPFFTFGSYLFEGLAGHPHVELILVMLVGPVIMNSFQFWVNDNILMSDKFKRKVWGYERIDDGRGGIGVGVGVEGVGEEDAFADMGVDAGPGDISITM</sequence>
<dbReference type="EMBL" id="BRYB01004434">
    <property type="protein sequence ID" value="GMI30910.1"/>
    <property type="molecule type" value="Genomic_DNA"/>
</dbReference>
<evidence type="ECO:0000313" key="3">
    <source>
        <dbReference type="Proteomes" id="UP001165060"/>
    </source>
</evidence>
<reference evidence="2 3" key="1">
    <citation type="journal article" date="2023" name="Commun. Biol.">
        <title>Genome analysis of Parmales, the sister group of diatoms, reveals the evolutionary specialization of diatoms from phago-mixotrophs to photoautotrophs.</title>
        <authorList>
            <person name="Ban H."/>
            <person name="Sato S."/>
            <person name="Yoshikawa S."/>
            <person name="Yamada K."/>
            <person name="Nakamura Y."/>
            <person name="Ichinomiya M."/>
            <person name="Sato N."/>
            <person name="Blanc-Mathieu R."/>
            <person name="Endo H."/>
            <person name="Kuwata A."/>
            <person name="Ogata H."/>
        </authorList>
    </citation>
    <scope>NUCLEOTIDE SEQUENCE [LARGE SCALE GENOMIC DNA]</scope>
</reference>
<evidence type="ECO:0000256" key="1">
    <source>
        <dbReference type="SAM" id="Phobius"/>
    </source>
</evidence>
<name>A0ABQ6MRL2_9STRA</name>
<feature type="transmembrane region" description="Helical" evidence="1">
    <location>
        <begin position="34"/>
        <end position="51"/>
    </location>
</feature>
<dbReference type="Pfam" id="PF12400">
    <property type="entry name" value="STIMATE"/>
    <property type="match status" value="1"/>
</dbReference>
<keyword evidence="1" id="KW-1133">Transmembrane helix</keyword>
<protein>
    <submittedName>
        <fullName evidence="2">Uncharacterized protein</fullName>
    </submittedName>
</protein>
<gene>
    <name evidence="2" type="ORF">TeGR_g3327</name>
</gene>
<dbReference type="PANTHER" id="PTHR31735:SF1">
    <property type="entry name" value="VACUOLAR MEMBRANE PROTEIN YPL162C"/>
    <property type="match status" value="1"/>
</dbReference>
<feature type="non-terminal residue" evidence="2">
    <location>
        <position position="1"/>
    </location>
</feature>
<dbReference type="InterPro" id="IPR022127">
    <property type="entry name" value="STIMATE/YPL162C"/>
</dbReference>
<proteinExistence type="predicted"/>
<keyword evidence="1" id="KW-0472">Membrane</keyword>